<keyword evidence="2" id="KW-1185">Reference proteome</keyword>
<gene>
    <name evidence="1" type="ORF">TNIN_84971</name>
</gene>
<name>A0A8X6X3E3_9ARAC</name>
<reference evidence="1" key="1">
    <citation type="submission" date="2020-08" db="EMBL/GenBank/DDBJ databases">
        <title>Multicomponent nature underlies the extraordinary mechanical properties of spider dragline silk.</title>
        <authorList>
            <person name="Kono N."/>
            <person name="Nakamura H."/>
            <person name="Mori M."/>
            <person name="Yoshida Y."/>
            <person name="Ohtoshi R."/>
            <person name="Malay A.D."/>
            <person name="Moran D.A.P."/>
            <person name="Tomita M."/>
            <person name="Numata K."/>
            <person name="Arakawa K."/>
        </authorList>
    </citation>
    <scope>NUCLEOTIDE SEQUENCE</scope>
</reference>
<dbReference type="EMBL" id="BMAV01004753">
    <property type="protein sequence ID" value="GFY45299.1"/>
    <property type="molecule type" value="Genomic_DNA"/>
</dbReference>
<protein>
    <submittedName>
        <fullName evidence="1">Uncharacterized protein</fullName>
    </submittedName>
</protein>
<accession>A0A8X6X3E3</accession>
<comment type="caution">
    <text evidence="1">The sequence shown here is derived from an EMBL/GenBank/DDBJ whole genome shotgun (WGS) entry which is preliminary data.</text>
</comment>
<sequence length="97" mass="11012">MSRHFIHSPSALIKIKVCPFKWRDNGHPHPPTPTLQIIPHMGPASLCLLKSTKDPFRTKLEANSSAMVLREYRTKVRLVGNQFEISCNLCFPAIIEC</sequence>
<dbReference type="AlphaFoldDB" id="A0A8X6X3E3"/>
<proteinExistence type="predicted"/>
<dbReference type="Proteomes" id="UP000886998">
    <property type="component" value="Unassembled WGS sequence"/>
</dbReference>
<organism evidence="1 2">
    <name type="scientific">Trichonephila inaurata madagascariensis</name>
    <dbReference type="NCBI Taxonomy" id="2747483"/>
    <lineage>
        <taxon>Eukaryota</taxon>
        <taxon>Metazoa</taxon>
        <taxon>Ecdysozoa</taxon>
        <taxon>Arthropoda</taxon>
        <taxon>Chelicerata</taxon>
        <taxon>Arachnida</taxon>
        <taxon>Araneae</taxon>
        <taxon>Araneomorphae</taxon>
        <taxon>Entelegynae</taxon>
        <taxon>Araneoidea</taxon>
        <taxon>Nephilidae</taxon>
        <taxon>Trichonephila</taxon>
        <taxon>Trichonephila inaurata</taxon>
    </lineage>
</organism>
<evidence type="ECO:0000313" key="1">
    <source>
        <dbReference type="EMBL" id="GFY45299.1"/>
    </source>
</evidence>
<evidence type="ECO:0000313" key="2">
    <source>
        <dbReference type="Proteomes" id="UP000886998"/>
    </source>
</evidence>